<reference evidence="1" key="1">
    <citation type="submission" date="2020-06" db="EMBL/GenBank/DDBJ databases">
        <authorList>
            <person name="Li T."/>
            <person name="Hu X."/>
            <person name="Zhang T."/>
            <person name="Song X."/>
            <person name="Zhang H."/>
            <person name="Dai N."/>
            <person name="Sheng W."/>
            <person name="Hou X."/>
            <person name="Wei L."/>
        </authorList>
    </citation>
    <scope>NUCLEOTIDE SEQUENCE</scope>
    <source>
        <strain evidence="1">G02</strain>
        <tissue evidence="1">Leaf</tissue>
    </source>
</reference>
<dbReference type="EMBL" id="JACGWJ010000353">
    <property type="protein sequence ID" value="KAL0293106.1"/>
    <property type="molecule type" value="Genomic_DNA"/>
</dbReference>
<comment type="caution">
    <text evidence="1">The sequence shown here is derived from an EMBL/GenBank/DDBJ whole genome shotgun (WGS) entry which is preliminary data.</text>
</comment>
<gene>
    <name evidence="1" type="ORF">Sradi_6957200</name>
</gene>
<organism evidence="1">
    <name type="scientific">Sesamum radiatum</name>
    <name type="common">Black benniseed</name>
    <dbReference type="NCBI Taxonomy" id="300843"/>
    <lineage>
        <taxon>Eukaryota</taxon>
        <taxon>Viridiplantae</taxon>
        <taxon>Streptophyta</taxon>
        <taxon>Embryophyta</taxon>
        <taxon>Tracheophyta</taxon>
        <taxon>Spermatophyta</taxon>
        <taxon>Magnoliopsida</taxon>
        <taxon>eudicotyledons</taxon>
        <taxon>Gunneridae</taxon>
        <taxon>Pentapetalae</taxon>
        <taxon>asterids</taxon>
        <taxon>lamiids</taxon>
        <taxon>Lamiales</taxon>
        <taxon>Pedaliaceae</taxon>
        <taxon>Sesamum</taxon>
    </lineage>
</organism>
<sequence>MHTKCLITVLYGENELVKRRGLWQGLIQLSRGITDEPWIVMGDFNAVLDDSEVNGYAADTSTSNAEFLECITESELTHLPFTGANFTWHNLAMGAKFMEKAR</sequence>
<dbReference type="AlphaFoldDB" id="A0AAW2JFU1"/>
<evidence type="ECO:0008006" key="2">
    <source>
        <dbReference type="Google" id="ProtNLM"/>
    </source>
</evidence>
<protein>
    <recommendedName>
        <fullName evidence="2">Endonuclease/exonuclease/phosphatase domain-containing protein</fullName>
    </recommendedName>
</protein>
<evidence type="ECO:0000313" key="1">
    <source>
        <dbReference type="EMBL" id="KAL0293106.1"/>
    </source>
</evidence>
<reference evidence="1" key="2">
    <citation type="journal article" date="2024" name="Plant">
        <title>Genomic evolution and insights into agronomic trait innovations of Sesamum species.</title>
        <authorList>
            <person name="Miao H."/>
            <person name="Wang L."/>
            <person name="Qu L."/>
            <person name="Liu H."/>
            <person name="Sun Y."/>
            <person name="Le M."/>
            <person name="Wang Q."/>
            <person name="Wei S."/>
            <person name="Zheng Y."/>
            <person name="Lin W."/>
            <person name="Duan Y."/>
            <person name="Cao H."/>
            <person name="Xiong S."/>
            <person name="Wang X."/>
            <person name="Wei L."/>
            <person name="Li C."/>
            <person name="Ma Q."/>
            <person name="Ju M."/>
            <person name="Zhao R."/>
            <person name="Li G."/>
            <person name="Mu C."/>
            <person name="Tian Q."/>
            <person name="Mei H."/>
            <person name="Zhang T."/>
            <person name="Gao T."/>
            <person name="Zhang H."/>
        </authorList>
    </citation>
    <scope>NUCLEOTIDE SEQUENCE</scope>
    <source>
        <strain evidence="1">G02</strain>
    </source>
</reference>
<name>A0AAW2JFU1_SESRA</name>
<dbReference type="InterPro" id="IPR036691">
    <property type="entry name" value="Endo/exonu/phosph_ase_sf"/>
</dbReference>
<dbReference type="SUPFAM" id="SSF56219">
    <property type="entry name" value="DNase I-like"/>
    <property type="match status" value="1"/>
</dbReference>
<dbReference type="Gene3D" id="3.60.10.10">
    <property type="entry name" value="Endonuclease/exonuclease/phosphatase"/>
    <property type="match status" value="1"/>
</dbReference>
<proteinExistence type="predicted"/>
<accession>A0AAW2JFU1</accession>